<dbReference type="PIRSF" id="PIRSF000535">
    <property type="entry name" value="1PFK/6PFK/LacC"/>
    <property type="match status" value="1"/>
</dbReference>
<accession>A0A7G9GCN5</accession>
<protein>
    <recommendedName>
        <fullName evidence="6">Tagatose-6-phosphate kinase</fullName>
        <ecNumber evidence="6">2.7.1.144</ecNumber>
    </recommendedName>
</protein>
<keyword evidence="9" id="KW-1185">Reference proteome</keyword>
<dbReference type="PANTHER" id="PTHR46566:SF2">
    <property type="entry name" value="ATP-DEPENDENT 6-PHOSPHOFRUCTOKINASE ISOZYME 2"/>
    <property type="match status" value="1"/>
</dbReference>
<evidence type="ECO:0000259" key="7">
    <source>
        <dbReference type="Pfam" id="PF00294"/>
    </source>
</evidence>
<evidence type="ECO:0000256" key="2">
    <source>
        <dbReference type="ARBA" id="ARBA00022679"/>
    </source>
</evidence>
<dbReference type="EC" id="2.7.1.144" evidence="6"/>
<dbReference type="Proteomes" id="UP000515860">
    <property type="component" value="Chromosome"/>
</dbReference>
<dbReference type="GO" id="GO:0005829">
    <property type="term" value="C:cytosol"/>
    <property type="evidence" value="ECO:0007669"/>
    <property type="project" value="TreeGrafter"/>
</dbReference>
<dbReference type="InterPro" id="IPR017583">
    <property type="entry name" value="Tagatose/fructose_Pkinase"/>
</dbReference>
<dbReference type="AlphaFoldDB" id="A0A7G9GCN5"/>
<dbReference type="GO" id="GO:0044281">
    <property type="term" value="P:small molecule metabolic process"/>
    <property type="evidence" value="ECO:0007669"/>
    <property type="project" value="UniProtKB-ARBA"/>
</dbReference>
<keyword evidence="3 6" id="KW-0547">Nucleotide-binding</keyword>
<evidence type="ECO:0000256" key="6">
    <source>
        <dbReference type="PIRNR" id="PIRNR000535"/>
    </source>
</evidence>
<evidence type="ECO:0000256" key="4">
    <source>
        <dbReference type="ARBA" id="ARBA00022777"/>
    </source>
</evidence>
<name>A0A7G9GCN5_9FIRM</name>
<evidence type="ECO:0000256" key="3">
    <source>
        <dbReference type="ARBA" id="ARBA00022741"/>
    </source>
</evidence>
<feature type="domain" description="Carbohydrate kinase PfkB" evidence="7">
    <location>
        <begin position="9"/>
        <end position="291"/>
    </location>
</feature>
<keyword evidence="2 6" id="KW-0808">Transferase</keyword>
<comment type="pathway">
    <text evidence="6">Carbohydrate metabolism; D-tagatose 6-phosphate degradation; D-glyceraldehyde 3-phosphate and glycerone phosphate from D-tagatose 6-phosphate: step 1/2.</text>
</comment>
<comment type="similarity">
    <text evidence="1">Belongs to the carbohydrate kinase pfkB family.</text>
</comment>
<dbReference type="NCBIfam" id="TIGR03828">
    <property type="entry name" value="pfkB"/>
    <property type="match status" value="1"/>
</dbReference>
<dbReference type="GO" id="GO:0016052">
    <property type="term" value="P:carbohydrate catabolic process"/>
    <property type="evidence" value="ECO:0007669"/>
    <property type="project" value="UniProtKB-ARBA"/>
</dbReference>
<dbReference type="PANTHER" id="PTHR46566">
    <property type="entry name" value="1-PHOSPHOFRUCTOKINASE-RELATED"/>
    <property type="match status" value="1"/>
</dbReference>
<evidence type="ECO:0000256" key="5">
    <source>
        <dbReference type="ARBA" id="ARBA00022840"/>
    </source>
</evidence>
<reference evidence="8 9" key="1">
    <citation type="submission" date="2020-08" db="EMBL/GenBank/DDBJ databases">
        <authorList>
            <person name="Liu C."/>
            <person name="Sun Q."/>
        </authorList>
    </citation>
    <scope>NUCLEOTIDE SEQUENCE [LARGE SCALE GENOMIC DNA]</scope>
    <source>
        <strain evidence="8 9">NSJ-29</strain>
    </source>
</reference>
<dbReference type="UniPathway" id="UPA00704">
    <property type="reaction ID" value="UER00715"/>
</dbReference>
<sequence length="310" mass="33276">MILTVTANAAIDKRYVAENFSVGSVNRVKSCAATAGGKGLNVSRAAKIAGEAVTATGFLGGHSGSFIEEYIQSEGIESEFVWCSGESRSCINIWDEANKTQTEFLEPGFSINGQDMDRLEERFNHLVGGCSIVTISGSIPTGGSGDLYRRLMESARRCGKRVILDTSGKLLEECITYQPFMIKPNMDEIQMLTGREIVSREDLLQAASGLHRRGIRVVVISRGAEGAVISSEEGAFEARVPRIEAVNTVGCGDSMTAGFAAGFSRGLAVAECIRLASAISAASAMRMETGYFLKQDMEALLPRIEVHQIA</sequence>
<dbReference type="Gene3D" id="3.40.1190.20">
    <property type="match status" value="1"/>
</dbReference>
<comment type="catalytic activity">
    <reaction evidence="6">
        <text>D-tagatofuranose 6-phosphate + ATP = D-tagatofuranose 1,6-bisphosphate + ADP + H(+)</text>
        <dbReference type="Rhea" id="RHEA:12420"/>
        <dbReference type="ChEBI" id="CHEBI:15378"/>
        <dbReference type="ChEBI" id="CHEBI:30616"/>
        <dbReference type="ChEBI" id="CHEBI:58694"/>
        <dbReference type="ChEBI" id="CHEBI:58695"/>
        <dbReference type="ChEBI" id="CHEBI:456216"/>
        <dbReference type="EC" id="2.7.1.144"/>
    </reaction>
</comment>
<dbReference type="InterPro" id="IPR011611">
    <property type="entry name" value="PfkB_dom"/>
</dbReference>
<dbReference type="GO" id="GO:0008662">
    <property type="term" value="F:1-phosphofructokinase activity"/>
    <property type="evidence" value="ECO:0007669"/>
    <property type="project" value="InterPro"/>
</dbReference>
<evidence type="ECO:0000313" key="9">
    <source>
        <dbReference type="Proteomes" id="UP000515860"/>
    </source>
</evidence>
<dbReference type="GO" id="GO:0009024">
    <property type="term" value="F:tagatose-6-phosphate kinase activity"/>
    <property type="evidence" value="ECO:0007669"/>
    <property type="project" value="UniProtKB-EC"/>
</dbReference>
<dbReference type="InterPro" id="IPR029056">
    <property type="entry name" value="Ribokinase-like"/>
</dbReference>
<proteinExistence type="inferred from homology"/>
<dbReference type="SUPFAM" id="SSF53613">
    <property type="entry name" value="Ribokinase-like"/>
    <property type="match status" value="1"/>
</dbReference>
<keyword evidence="4 8" id="KW-0418">Kinase</keyword>
<dbReference type="Pfam" id="PF00294">
    <property type="entry name" value="PfkB"/>
    <property type="match status" value="1"/>
</dbReference>
<dbReference type="InterPro" id="IPR022463">
    <property type="entry name" value="1-PFruKinase"/>
</dbReference>
<dbReference type="GO" id="GO:2001059">
    <property type="term" value="P:D-tagatose 6-phosphate catabolic process"/>
    <property type="evidence" value="ECO:0007669"/>
    <property type="project" value="UniProtKB-UniPathway"/>
</dbReference>
<evidence type="ECO:0000256" key="1">
    <source>
        <dbReference type="ARBA" id="ARBA00005380"/>
    </source>
</evidence>
<organism evidence="8 9">
    <name type="scientific">Wansuia hejianensis</name>
    <dbReference type="NCBI Taxonomy" id="2763667"/>
    <lineage>
        <taxon>Bacteria</taxon>
        <taxon>Bacillati</taxon>
        <taxon>Bacillota</taxon>
        <taxon>Clostridia</taxon>
        <taxon>Lachnospirales</taxon>
        <taxon>Lachnospiraceae</taxon>
        <taxon>Wansuia</taxon>
    </lineage>
</organism>
<dbReference type="FunFam" id="3.40.1190.20:FF:000001">
    <property type="entry name" value="Phosphofructokinase"/>
    <property type="match status" value="1"/>
</dbReference>
<dbReference type="GO" id="GO:0005988">
    <property type="term" value="P:lactose metabolic process"/>
    <property type="evidence" value="ECO:0007669"/>
    <property type="project" value="UniProtKB-KW"/>
</dbReference>
<dbReference type="GO" id="GO:0005524">
    <property type="term" value="F:ATP binding"/>
    <property type="evidence" value="ECO:0007669"/>
    <property type="project" value="UniProtKB-KW"/>
</dbReference>
<dbReference type="NCBIfam" id="TIGR03168">
    <property type="entry name" value="1-PFK"/>
    <property type="match status" value="1"/>
</dbReference>
<dbReference type="RefSeq" id="WP_118648722.1">
    <property type="nucleotide sequence ID" value="NZ_CP060635.1"/>
</dbReference>
<keyword evidence="6" id="KW-0423">Lactose metabolism</keyword>
<comment type="similarity">
    <text evidence="6">Belongs to the carbohydrate kinase PfkB family. LacC subfamily.</text>
</comment>
<evidence type="ECO:0000313" key="8">
    <source>
        <dbReference type="EMBL" id="QNM08567.1"/>
    </source>
</evidence>
<dbReference type="CDD" id="cd01164">
    <property type="entry name" value="FruK_PfkB_like"/>
    <property type="match status" value="1"/>
</dbReference>
<gene>
    <name evidence="8" type="primary">pfkB</name>
    <name evidence="8" type="ORF">H9Q79_17185</name>
</gene>
<dbReference type="KEGG" id="whj:H9Q79_17185"/>
<dbReference type="EMBL" id="CP060635">
    <property type="protein sequence ID" value="QNM08567.1"/>
    <property type="molecule type" value="Genomic_DNA"/>
</dbReference>
<keyword evidence="5 6" id="KW-0067">ATP-binding</keyword>